<dbReference type="EMBL" id="KK107105">
    <property type="protein sequence ID" value="EZA59587.1"/>
    <property type="molecule type" value="Genomic_DNA"/>
</dbReference>
<dbReference type="Gene3D" id="1.10.287.370">
    <property type="match status" value="1"/>
</dbReference>
<evidence type="ECO:0000313" key="5">
    <source>
        <dbReference type="EMBL" id="EZA59587.1"/>
    </source>
</evidence>
<evidence type="ECO:0000256" key="2">
    <source>
        <dbReference type="ARBA" id="ARBA00011695"/>
    </source>
</evidence>
<organism evidence="5 7">
    <name type="scientific">Ooceraea biroi</name>
    <name type="common">Clonal raider ant</name>
    <name type="synonym">Cerapachys biroi</name>
    <dbReference type="NCBI Taxonomy" id="2015173"/>
    <lineage>
        <taxon>Eukaryota</taxon>
        <taxon>Metazoa</taxon>
        <taxon>Ecdysozoa</taxon>
        <taxon>Arthropoda</taxon>
        <taxon>Hexapoda</taxon>
        <taxon>Insecta</taxon>
        <taxon>Pterygota</taxon>
        <taxon>Neoptera</taxon>
        <taxon>Endopterygota</taxon>
        <taxon>Hymenoptera</taxon>
        <taxon>Apocrita</taxon>
        <taxon>Aculeata</taxon>
        <taxon>Formicoidea</taxon>
        <taxon>Formicidae</taxon>
        <taxon>Dorylinae</taxon>
        <taxon>Ooceraea</taxon>
    </lineage>
</organism>
<dbReference type="Proteomes" id="UP000053097">
    <property type="component" value="Unassembled WGS sequence"/>
</dbReference>
<comment type="similarity">
    <text evidence="1">Belongs to the prefoldin subunit beta family.</text>
</comment>
<keyword evidence="4" id="KW-0175">Coiled coil</keyword>
<reference evidence="6" key="3">
    <citation type="submission" date="2018-07" db="EMBL/GenBank/DDBJ databases">
        <authorList>
            <person name="Mckenzie S.K."/>
            <person name="Kronauer D.J.C."/>
        </authorList>
    </citation>
    <scope>NUCLEOTIDE SEQUENCE</scope>
    <source>
        <strain evidence="6">Clonal line C1</strain>
    </source>
</reference>
<evidence type="ECO:0000256" key="4">
    <source>
        <dbReference type="SAM" id="Coils"/>
    </source>
</evidence>
<evidence type="ECO:0000313" key="6">
    <source>
        <dbReference type="EMBL" id="RLU17049.1"/>
    </source>
</evidence>
<dbReference type="GO" id="GO:0016272">
    <property type="term" value="C:prefoldin complex"/>
    <property type="evidence" value="ECO:0007669"/>
    <property type="project" value="InterPro"/>
</dbReference>
<dbReference type="InterPro" id="IPR002777">
    <property type="entry name" value="PFD_beta-like"/>
</dbReference>
<dbReference type="SUPFAM" id="SSF46579">
    <property type="entry name" value="Prefoldin"/>
    <property type="match status" value="1"/>
</dbReference>
<dbReference type="AlphaFoldDB" id="A0A026WU76"/>
<comment type="subunit">
    <text evidence="2">Heterohexamer of two PFD-alpha type and four PFD-beta type subunits.</text>
</comment>
<keyword evidence="3" id="KW-0143">Chaperone</keyword>
<evidence type="ECO:0000256" key="3">
    <source>
        <dbReference type="ARBA" id="ARBA00023186"/>
    </source>
</evidence>
<keyword evidence="7" id="KW-1185">Reference proteome</keyword>
<feature type="coiled-coil region" evidence="4">
    <location>
        <begin position="77"/>
        <end position="125"/>
    </location>
</feature>
<dbReference type="CDD" id="cd23164">
    <property type="entry name" value="Prefoldin_1"/>
    <property type="match status" value="1"/>
</dbReference>
<dbReference type="OMA" id="REMIQQK"/>
<dbReference type="EMBL" id="QOIP01000011">
    <property type="protein sequence ID" value="RLU17049.1"/>
    <property type="molecule type" value="Genomic_DNA"/>
</dbReference>
<dbReference type="InterPro" id="IPR009053">
    <property type="entry name" value="Prefoldin"/>
</dbReference>
<reference evidence="6" key="2">
    <citation type="journal article" date="2018" name="Genome Res.">
        <title>The genomic architecture and molecular evolution of ant odorant receptors.</title>
        <authorList>
            <person name="McKenzie S.K."/>
            <person name="Kronauer D.J.C."/>
        </authorList>
    </citation>
    <scope>NUCLEOTIDE SEQUENCE [LARGE SCALE GENOMIC DNA]</scope>
    <source>
        <strain evidence="6">Clonal line C1</strain>
    </source>
</reference>
<accession>A0A026WU76</accession>
<gene>
    <name evidence="6" type="ORF">DMN91_011118</name>
    <name evidence="5" type="ORF">X777_00430</name>
</gene>
<protein>
    <submittedName>
        <fullName evidence="5">Prefoldin subunit</fullName>
    </submittedName>
</protein>
<dbReference type="Pfam" id="PF01920">
    <property type="entry name" value="Prefoldin_2"/>
    <property type="match status" value="1"/>
</dbReference>
<evidence type="ECO:0000256" key="1">
    <source>
        <dbReference type="ARBA" id="ARBA00008045"/>
    </source>
</evidence>
<dbReference type="GO" id="GO:0051082">
    <property type="term" value="F:unfolded protein binding"/>
    <property type="evidence" value="ECO:0007669"/>
    <property type="project" value="InterPro"/>
</dbReference>
<sequence length="126" mass="14743">MTRVPDQDLKQAFSKLHEKMVDTKQKLKLADIQIDKLRRTKQRAVLITKEVGGIPKDIRMYESIGRMFYLEDVSKIKNGLDNTMKTADEKIKTLENNKSYLQRSLKESEDEIREMIQQRLNKEASG</sequence>
<dbReference type="STRING" id="2015173.A0A026WU76"/>
<dbReference type="GO" id="GO:0044183">
    <property type="term" value="F:protein folding chaperone"/>
    <property type="evidence" value="ECO:0007669"/>
    <property type="project" value="TreeGrafter"/>
</dbReference>
<dbReference type="OrthoDB" id="5242628at2759"/>
<name>A0A026WU76_OOCBI</name>
<proteinExistence type="inferred from homology"/>
<dbReference type="PANTHER" id="PTHR20903:SF0">
    <property type="entry name" value="PREFOLDIN SUBUNIT 1"/>
    <property type="match status" value="1"/>
</dbReference>
<dbReference type="PANTHER" id="PTHR20903">
    <property type="entry name" value="PREFOLDIN SUBUNIT 1-RELATED"/>
    <property type="match status" value="1"/>
</dbReference>
<evidence type="ECO:0000313" key="7">
    <source>
        <dbReference type="Proteomes" id="UP000053097"/>
    </source>
</evidence>
<reference evidence="5 7" key="1">
    <citation type="journal article" date="2014" name="Curr. Biol.">
        <title>The genome of the clonal raider ant Cerapachys biroi.</title>
        <authorList>
            <person name="Oxley P.R."/>
            <person name="Ji L."/>
            <person name="Fetter-Pruneda I."/>
            <person name="McKenzie S.K."/>
            <person name="Li C."/>
            <person name="Hu H."/>
            <person name="Zhang G."/>
            <person name="Kronauer D.J."/>
        </authorList>
    </citation>
    <scope>NUCLEOTIDE SEQUENCE [LARGE SCALE GENOMIC DNA]</scope>
</reference>
<dbReference type="GO" id="GO:0005737">
    <property type="term" value="C:cytoplasm"/>
    <property type="evidence" value="ECO:0007669"/>
    <property type="project" value="TreeGrafter"/>
</dbReference>
<dbReference type="Proteomes" id="UP000279307">
    <property type="component" value="Chromosome 11"/>
</dbReference>